<protein>
    <submittedName>
        <fullName evidence="3">Enoyl-CoA hydratase/isomerase</fullName>
    </submittedName>
</protein>
<dbReference type="PANTHER" id="PTHR43802:SF1">
    <property type="entry name" value="IP11341P-RELATED"/>
    <property type="match status" value="1"/>
</dbReference>
<dbReference type="Gene3D" id="1.10.12.10">
    <property type="entry name" value="Lyase 2-enoyl-coa Hydratase, Chain A, domain 2"/>
    <property type="match status" value="1"/>
</dbReference>
<dbReference type="HOGENOM" id="CLU_009834_7_3_4"/>
<dbReference type="Gene3D" id="3.90.226.10">
    <property type="entry name" value="2-enoyl-CoA Hydratase, Chain A, domain 1"/>
    <property type="match status" value="1"/>
</dbReference>
<organism evidence="3 4">
    <name type="scientific">Verminephrobacter eiseniae (strain EF01-2)</name>
    <dbReference type="NCBI Taxonomy" id="391735"/>
    <lineage>
        <taxon>Bacteria</taxon>
        <taxon>Pseudomonadati</taxon>
        <taxon>Pseudomonadota</taxon>
        <taxon>Betaproteobacteria</taxon>
        <taxon>Burkholderiales</taxon>
        <taxon>Comamonadaceae</taxon>
        <taxon>Verminephrobacter</taxon>
    </lineage>
</organism>
<evidence type="ECO:0000313" key="3">
    <source>
        <dbReference type="EMBL" id="ABM57024.1"/>
    </source>
</evidence>
<sequence>MMRQLPSLQINGRVACVTLQRPEAANKLTTEDLTELCRHFQTVDQTPEVLVLVLRAQGKHFCSGFDISAIAKDSQTEGSRFGKMVDELEKCTAVTIAAVHGGVYGGATDMALACDFRIGSQDTEMFMPAARLGLHFYLSGMERYVSRLGVDVAKRLFLTGEKMDAQSMYASGFLTHLVDRAAFDEQLQRLSGTLSAMAPLPLLGMKKHLNHIARGIVDPAAVAADVKRSLQSEDLAEGGRAWQEKRRPIFAGR</sequence>
<evidence type="ECO:0000256" key="2">
    <source>
        <dbReference type="RuleBase" id="RU003707"/>
    </source>
</evidence>
<evidence type="ECO:0000256" key="1">
    <source>
        <dbReference type="ARBA" id="ARBA00005254"/>
    </source>
</evidence>
<proteinExistence type="inferred from homology"/>
<dbReference type="KEGG" id="vei:Veis_1256"/>
<dbReference type="STRING" id="391735.Veis_1256"/>
<dbReference type="SUPFAM" id="SSF52096">
    <property type="entry name" value="ClpP/crotonase"/>
    <property type="match status" value="1"/>
</dbReference>
<keyword evidence="4" id="KW-1185">Reference proteome</keyword>
<dbReference type="RefSeq" id="WP_011809035.1">
    <property type="nucleotide sequence ID" value="NC_008786.1"/>
</dbReference>
<name>A1WHB7_VEREI</name>
<dbReference type="Pfam" id="PF00378">
    <property type="entry name" value="ECH_1"/>
    <property type="match status" value="1"/>
</dbReference>
<dbReference type="InterPro" id="IPR014748">
    <property type="entry name" value="Enoyl-CoA_hydra_C"/>
</dbReference>
<dbReference type="InterPro" id="IPR018376">
    <property type="entry name" value="Enoyl-CoA_hyd/isom_CS"/>
</dbReference>
<dbReference type="OrthoDB" id="2862111at2"/>
<dbReference type="InterPro" id="IPR001753">
    <property type="entry name" value="Enoyl-CoA_hydra/iso"/>
</dbReference>
<dbReference type="Proteomes" id="UP000000374">
    <property type="component" value="Chromosome"/>
</dbReference>
<gene>
    <name evidence="3" type="ordered locus">Veis_1256</name>
</gene>
<dbReference type="InterPro" id="IPR029045">
    <property type="entry name" value="ClpP/crotonase-like_dom_sf"/>
</dbReference>
<accession>A1WHB7</accession>
<evidence type="ECO:0000313" key="4">
    <source>
        <dbReference type="Proteomes" id="UP000000374"/>
    </source>
</evidence>
<dbReference type="PROSITE" id="PS00166">
    <property type="entry name" value="ENOYL_COA_HYDRATASE"/>
    <property type="match status" value="1"/>
</dbReference>
<dbReference type="AlphaFoldDB" id="A1WHB7"/>
<dbReference type="EMBL" id="CP000542">
    <property type="protein sequence ID" value="ABM57024.1"/>
    <property type="molecule type" value="Genomic_DNA"/>
</dbReference>
<dbReference type="GeneID" id="76459903"/>
<dbReference type="GO" id="GO:0016853">
    <property type="term" value="F:isomerase activity"/>
    <property type="evidence" value="ECO:0007669"/>
    <property type="project" value="UniProtKB-KW"/>
</dbReference>
<comment type="similarity">
    <text evidence="1 2">Belongs to the enoyl-CoA hydratase/isomerase family.</text>
</comment>
<keyword evidence="3" id="KW-0413">Isomerase</keyword>
<dbReference type="PANTHER" id="PTHR43802">
    <property type="entry name" value="ENOYL-COA HYDRATASE"/>
    <property type="match status" value="1"/>
</dbReference>
<dbReference type="CDD" id="cd06558">
    <property type="entry name" value="crotonase-like"/>
    <property type="match status" value="1"/>
</dbReference>
<reference evidence="4" key="1">
    <citation type="submission" date="2006-12" db="EMBL/GenBank/DDBJ databases">
        <title>Complete sequence of chromosome 1 of Verminephrobacter eiseniae EF01-2.</title>
        <authorList>
            <person name="Copeland A."/>
            <person name="Lucas S."/>
            <person name="Lapidus A."/>
            <person name="Barry K."/>
            <person name="Detter J.C."/>
            <person name="Glavina del Rio T."/>
            <person name="Dalin E."/>
            <person name="Tice H."/>
            <person name="Pitluck S."/>
            <person name="Chertkov O."/>
            <person name="Brettin T."/>
            <person name="Bruce D."/>
            <person name="Han C."/>
            <person name="Tapia R."/>
            <person name="Gilna P."/>
            <person name="Schmutz J."/>
            <person name="Larimer F."/>
            <person name="Land M."/>
            <person name="Hauser L."/>
            <person name="Kyrpides N."/>
            <person name="Kim E."/>
            <person name="Stahl D."/>
            <person name="Richardson P."/>
        </authorList>
    </citation>
    <scope>NUCLEOTIDE SEQUENCE [LARGE SCALE GENOMIC DNA]</scope>
    <source>
        <strain evidence="4">EF01-2</strain>
    </source>
</reference>
<dbReference type="eggNOG" id="COG1024">
    <property type="taxonomic scope" value="Bacteria"/>
</dbReference>